<dbReference type="CDD" id="cd03468">
    <property type="entry name" value="PolY_like"/>
    <property type="match status" value="1"/>
</dbReference>
<organism evidence="9 10">
    <name type="scientific">Rhizobium mongolense</name>
    <dbReference type="NCBI Taxonomy" id="57676"/>
    <lineage>
        <taxon>Bacteria</taxon>
        <taxon>Pseudomonadati</taxon>
        <taxon>Pseudomonadota</taxon>
        <taxon>Alphaproteobacteria</taxon>
        <taxon>Hyphomicrobiales</taxon>
        <taxon>Rhizobiaceae</taxon>
        <taxon>Rhizobium/Agrobacterium group</taxon>
        <taxon>Rhizobium</taxon>
    </lineage>
</organism>
<proteinExistence type="predicted"/>
<keyword evidence="4" id="KW-0227">DNA damage</keyword>
<dbReference type="PANTHER" id="PTHR35369:SF2">
    <property type="entry name" value="BLR3025 PROTEIN"/>
    <property type="match status" value="1"/>
</dbReference>
<evidence type="ECO:0000256" key="2">
    <source>
        <dbReference type="ARBA" id="ARBA00011245"/>
    </source>
</evidence>
<name>A0A7W6WGZ5_9HYPH</name>
<comment type="subunit">
    <text evidence="2">Monomer.</text>
</comment>
<dbReference type="Pfam" id="PF11799">
    <property type="entry name" value="IMS_C"/>
    <property type="match status" value="1"/>
</dbReference>
<dbReference type="InterPro" id="IPR001126">
    <property type="entry name" value="UmuC"/>
</dbReference>
<comment type="caution">
    <text evidence="9">The sequence shown here is derived from an EMBL/GenBank/DDBJ whole genome shotgun (WGS) entry which is preliminary data.</text>
</comment>
<evidence type="ECO:0000313" key="10">
    <source>
        <dbReference type="Proteomes" id="UP000533641"/>
    </source>
</evidence>
<feature type="domain" description="UmuC" evidence="7">
    <location>
        <begin position="55"/>
        <end position="179"/>
    </location>
</feature>
<dbReference type="InterPro" id="IPR043502">
    <property type="entry name" value="DNA/RNA_pol_sf"/>
</dbReference>
<comment type="catalytic activity">
    <reaction evidence="6">
        <text>DNA(n) + a 2'-deoxyribonucleoside 5'-triphosphate = DNA(n+1) + diphosphate</text>
        <dbReference type="Rhea" id="RHEA:22508"/>
        <dbReference type="Rhea" id="RHEA-COMP:17339"/>
        <dbReference type="Rhea" id="RHEA-COMP:17340"/>
        <dbReference type="ChEBI" id="CHEBI:33019"/>
        <dbReference type="ChEBI" id="CHEBI:61560"/>
        <dbReference type="ChEBI" id="CHEBI:173112"/>
        <dbReference type="EC" id="2.7.7.7"/>
    </reaction>
</comment>
<feature type="domain" description="DNA polymerase Y-family little finger" evidence="8">
    <location>
        <begin position="264"/>
        <end position="346"/>
    </location>
</feature>
<dbReference type="Pfam" id="PF00817">
    <property type="entry name" value="IMS"/>
    <property type="match status" value="1"/>
</dbReference>
<dbReference type="EMBL" id="JACIGM010000016">
    <property type="protein sequence ID" value="MBB4278017.1"/>
    <property type="molecule type" value="Genomic_DNA"/>
</dbReference>
<dbReference type="GO" id="GO:0006281">
    <property type="term" value="P:DNA repair"/>
    <property type="evidence" value="ECO:0007669"/>
    <property type="project" value="InterPro"/>
</dbReference>
<reference evidence="9 10" key="1">
    <citation type="submission" date="2020-08" db="EMBL/GenBank/DDBJ databases">
        <title>Genomic Encyclopedia of Type Strains, Phase IV (KMG-V): Genome sequencing to study the core and pangenomes of soil and plant-associated prokaryotes.</title>
        <authorList>
            <person name="Whitman W."/>
        </authorList>
    </citation>
    <scope>NUCLEOTIDE SEQUENCE [LARGE SCALE GENOMIC DNA]</scope>
    <source>
        <strain evidence="9 10">SEMIA 402</strain>
    </source>
</reference>
<dbReference type="InterPro" id="IPR050356">
    <property type="entry name" value="SulA_CellDiv_inhibitor"/>
</dbReference>
<evidence type="ECO:0000256" key="3">
    <source>
        <dbReference type="ARBA" id="ARBA00012417"/>
    </source>
</evidence>
<dbReference type="PANTHER" id="PTHR35369">
    <property type="entry name" value="BLR3025 PROTEIN-RELATED"/>
    <property type="match status" value="1"/>
</dbReference>
<comment type="function">
    <text evidence="5">Poorly processive, error-prone DNA polymerase involved in untargeted mutagenesis. Copies undamaged DNA at stalled replication forks, which arise in vivo from mismatched or misaligned primer ends. These misaligned primers can be extended by PolIV. Exhibits no 3'-5' exonuclease (proofreading) activity. May be involved in translesional synthesis, in conjunction with the beta clamp from PolIII.</text>
</comment>
<dbReference type="InterPro" id="IPR017961">
    <property type="entry name" value="DNA_pol_Y-fam_little_finger"/>
</dbReference>
<evidence type="ECO:0000313" key="9">
    <source>
        <dbReference type="EMBL" id="MBB4278017.1"/>
    </source>
</evidence>
<dbReference type="AlphaFoldDB" id="A0A7W6WGZ5"/>
<evidence type="ECO:0000256" key="1">
    <source>
        <dbReference type="ARBA" id="ARBA00001946"/>
    </source>
</evidence>
<evidence type="ECO:0000256" key="6">
    <source>
        <dbReference type="ARBA" id="ARBA00049244"/>
    </source>
</evidence>
<dbReference type="Proteomes" id="UP000533641">
    <property type="component" value="Unassembled WGS sequence"/>
</dbReference>
<gene>
    <name evidence="9" type="ORF">GGE12_005826</name>
</gene>
<evidence type="ECO:0000256" key="5">
    <source>
        <dbReference type="ARBA" id="ARBA00025589"/>
    </source>
</evidence>
<evidence type="ECO:0000259" key="8">
    <source>
        <dbReference type="Pfam" id="PF11799"/>
    </source>
</evidence>
<dbReference type="EC" id="2.7.7.7" evidence="3"/>
<evidence type="ECO:0000259" key="7">
    <source>
        <dbReference type="Pfam" id="PF00817"/>
    </source>
</evidence>
<dbReference type="GO" id="GO:0003684">
    <property type="term" value="F:damaged DNA binding"/>
    <property type="evidence" value="ECO:0007669"/>
    <property type="project" value="InterPro"/>
</dbReference>
<sequence length="537" mass="59938">MTAGFSPLANQSALVLQASNQRILSLSFPHLPTDRIARKRWGLSWRSAGRPDAPPIVCSGRLNNAMRLTALDEVAERIKLKKNQGVAEARAIYPLLDVIEEDLAADRRLLEGIADWCDRYTPLVAFDGQDGLFLDITGCAHLFGGERAMLKDILSRLFHMGFDVRGAISSSPGLSWAVSRFGDGGVIEADKMEHVLAPLPVAALRLAEGTIEALKKLGLKYIGDLLSAPRAPLARRFGAQLLLRLDQALGVEEEPVSPRRPVASLSAERRLIEPIGTEEDILAVTGQIAKSLKASLEARGAGGRVFELVLFRVDGRVFRISVGASQPLRDPKHIASLFCERLQAIHDDLDAGYGFEILRLNVLRHDPFNATQGDFEGGRERETSLAAFIDKIAARLGADCLQRFQLRESHVPERAAIAVPAMEGVQARRKAEEGNPFPFRSERPLRLFARPEQVEALLAEVPDGPPQIFRWRRMQHRVARSEGPERLAMEWWIDGADAEARDYFRIEDDFGHRFWIYREGFYGHDLPPRWFMHGLFA</sequence>
<accession>A0A7W6WGZ5</accession>
<protein>
    <recommendedName>
        <fullName evidence="3">DNA-directed DNA polymerase</fullName>
        <ecNumber evidence="3">2.7.7.7</ecNumber>
    </recommendedName>
</protein>
<dbReference type="SUPFAM" id="SSF56672">
    <property type="entry name" value="DNA/RNA polymerases"/>
    <property type="match status" value="1"/>
</dbReference>
<comment type="cofactor">
    <cofactor evidence="1">
        <name>Mg(2+)</name>
        <dbReference type="ChEBI" id="CHEBI:18420"/>
    </cofactor>
</comment>
<evidence type="ECO:0000256" key="4">
    <source>
        <dbReference type="ARBA" id="ARBA00022763"/>
    </source>
</evidence>